<name>A0A4R6YQG5_9GAMM</name>
<dbReference type="Gene3D" id="1.10.10.60">
    <property type="entry name" value="Homeodomain-like"/>
    <property type="match status" value="1"/>
</dbReference>
<evidence type="ECO:0000313" key="6">
    <source>
        <dbReference type="EMBL" id="TDR39997.1"/>
    </source>
</evidence>
<evidence type="ECO:0000256" key="1">
    <source>
        <dbReference type="ARBA" id="ARBA00023015"/>
    </source>
</evidence>
<evidence type="ECO:0000259" key="5">
    <source>
        <dbReference type="PROSITE" id="PS01124"/>
    </source>
</evidence>
<evidence type="ECO:0000256" key="4">
    <source>
        <dbReference type="SAM" id="Phobius"/>
    </source>
</evidence>
<keyword evidence="1" id="KW-0805">Transcription regulation</keyword>
<dbReference type="RefSeq" id="WP_166654231.1">
    <property type="nucleotide sequence ID" value="NZ_SNZH01000014.1"/>
</dbReference>
<dbReference type="GO" id="GO:0043565">
    <property type="term" value="F:sequence-specific DNA binding"/>
    <property type="evidence" value="ECO:0007669"/>
    <property type="project" value="InterPro"/>
</dbReference>
<evidence type="ECO:0000256" key="2">
    <source>
        <dbReference type="ARBA" id="ARBA00023125"/>
    </source>
</evidence>
<dbReference type="PANTHER" id="PTHR43280">
    <property type="entry name" value="ARAC-FAMILY TRANSCRIPTIONAL REGULATOR"/>
    <property type="match status" value="1"/>
</dbReference>
<accession>A0A4R6YQG5</accession>
<dbReference type="SUPFAM" id="SSF46689">
    <property type="entry name" value="Homeodomain-like"/>
    <property type="match status" value="1"/>
</dbReference>
<keyword evidence="3" id="KW-0804">Transcription</keyword>
<dbReference type="EMBL" id="SNZH01000014">
    <property type="protein sequence ID" value="TDR39997.1"/>
    <property type="molecule type" value="Genomic_DNA"/>
</dbReference>
<feature type="transmembrane region" description="Helical" evidence="4">
    <location>
        <begin position="40"/>
        <end position="59"/>
    </location>
</feature>
<keyword evidence="4" id="KW-1133">Transmembrane helix</keyword>
<protein>
    <submittedName>
        <fullName evidence="6">Helix-turn-helix protein</fullName>
    </submittedName>
</protein>
<keyword evidence="2" id="KW-0238">DNA-binding</keyword>
<gene>
    <name evidence="6" type="ORF">DFR29_11449</name>
</gene>
<dbReference type="PROSITE" id="PS01124">
    <property type="entry name" value="HTH_ARAC_FAMILY_2"/>
    <property type="match status" value="1"/>
</dbReference>
<feature type="transmembrane region" description="Helical" evidence="4">
    <location>
        <begin position="71"/>
        <end position="89"/>
    </location>
</feature>
<evidence type="ECO:0000313" key="7">
    <source>
        <dbReference type="Proteomes" id="UP000295293"/>
    </source>
</evidence>
<organism evidence="6 7">
    <name type="scientific">Tahibacter aquaticus</name>
    <dbReference type="NCBI Taxonomy" id="520092"/>
    <lineage>
        <taxon>Bacteria</taxon>
        <taxon>Pseudomonadati</taxon>
        <taxon>Pseudomonadota</taxon>
        <taxon>Gammaproteobacteria</taxon>
        <taxon>Lysobacterales</taxon>
        <taxon>Rhodanobacteraceae</taxon>
        <taxon>Tahibacter</taxon>
    </lineage>
</organism>
<dbReference type="GO" id="GO:0003700">
    <property type="term" value="F:DNA-binding transcription factor activity"/>
    <property type="evidence" value="ECO:0007669"/>
    <property type="project" value="InterPro"/>
</dbReference>
<feature type="domain" description="HTH araC/xylS-type" evidence="5">
    <location>
        <begin position="233"/>
        <end position="332"/>
    </location>
</feature>
<dbReference type="InterPro" id="IPR018060">
    <property type="entry name" value="HTH_AraC"/>
</dbReference>
<proteinExistence type="predicted"/>
<dbReference type="Proteomes" id="UP000295293">
    <property type="component" value="Unassembled WGS sequence"/>
</dbReference>
<keyword evidence="4" id="KW-0812">Transmembrane</keyword>
<feature type="transmembrane region" description="Helical" evidence="4">
    <location>
        <begin position="109"/>
        <end position="136"/>
    </location>
</feature>
<keyword evidence="7" id="KW-1185">Reference proteome</keyword>
<keyword evidence="4" id="KW-0472">Membrane</keyword>
<sequence>MLTFALLLIGFSVGSALLLLLANLSGYGTAEQSPGSRLAAIVLLLGMASLQLLHGDYLLHGGDLFHARYYAALLFCVDPAFYLFFLGVLRPPDTASPLRLLHFAPLLLVPWLPATLAVPLSFVFGALHALLLLRLVYGLRSQRRHFRVEAVAFAGFAGIALLILGLGLSTPWYSERAFFLGYSSLIGLAFWLIVYLLLRFPDLLGRTAEAVRNAYASSTLGRVDQEQKLVRLKQLMGEEKVYVDENLSLASLAQQLELTPHQLSELINTRFGIGFSRYVREHRVEAAKRLLLAEPDASVLSIGLAVGFTSQSNFYSAFREIAGEVPGRFRKRAGTD</sequence>
<feature type="transmembrane region" description="Helical" evidence="4">
    <location>
        <begin position="148"/>
        <end position="173"/>
    </location>
</feature>
<reference evidence="6 7" key="1">
    <citation type="submission" date="2019-03" db="EMBL/GenBank/DDBJ databases">
        <title>Genomic Encyclopedia of Type Strains, Phase IV (KMG-IV): sequencing the most valuable type-strain genomes for metagenomic binning, comparative biology and taxonomic classification.</title>
        <authorList>
            <person name="Goeker M."/>
        </authorList>
    </citation>
    <scope>NUCLEOTIDE SEQUENCE [LARGE SCALE GENOMIC DNA]</scope>
    <source>
        <strain evidence="6 7">DSM 21667</strain>
    </source>
</reference>
<dbReference type="PANTHER" id="PTHR43280:SF29">
    <property type="entry name" value="ARAC-FAMILY TRANSCRIPTIONAL REGULATOR"/>
    <property type="match status" value="1"/>
</dbReference>
<dbReference type="InterPro" id="IPR009057">
    <property type="entry name" value="Homeodomain-like_sf"/>
</dbReference>
<dbReference type="AlphaFoldDB" id="A0A4R6YQG5"/>
<dbReference type="SMART" id="SM00342">
    <property type="entry name" value="HTH_ARAC"/>
    <property type="match status" value="1"/>
</dbReference>
<dbReference type="Pfam" id="PF12833">
    <property type="entry name" value="HTH_18"/>
    <property type="match status" value="1"/>
</dbReference>
<feature type="transmembrane region" description="Helical" evidence="4">
    <location>
        <begin position="179"/>
        <end position="198"/>
    </location>
</feature>
<evidence type="ECO:0000256" key="3">
    <source>
        <dbReference type="ARBA" id="ARBA00023163"/>
    </source>
</evidence>
<comment type="caution">
    <text evidence="6">The sequence shown here is derived from an EMBL/GenBank/DDBJ whole genome shotgun (WGS) entry which is preliminary data.</text>
</comment>